<reference evidence="1 2" key="1">
    <citation type="journal article" date="2023" name="G3 (Bethesda)">
        <title>A haplotype-resolved chromosome-scale genome for Quercus rubra L. provides insights into the genetics of adaptive traits for red oak species.</title>
        <authorList>
            <person name="Kapoor B."/>
            <person name="Jenkins J."/>
            <person name="Schmutz J."/>
            <person name="Zhebentyayeva T."/>
            <person name="Kuelheim C."/>
            <person name="Coggeshall M."/>
            <person name="Heim C."/>
            <person name="Lasky J.R."/>
            <person name="Leites L."/>
            <person name="Islam-Faridi N."/>
            <person name="Romero-Severson J."/>
            <person name="DeLeo V.L."/>
            <person name="Lucas S.M."/>
            <person name="Lazic D."/>
            <person name="Gailing O."/>
            <person name="Carlson J."/>
            <person name="Staton M."/>
        </authorList>
    </citation>
    <scope>NUCLEOTIDE SEQUENCE [LARGE SCALE GENOMIC DNA]</scope>
    <source>
        <strain evidence="1">Pseudo-F2</strain>
    </source>
</reference>
<organism evidence="1 2">
    <name type="scientific">Quercus rubra</name>
    <name type="common">Northern red oak</name>
    <name type="synonym">Quercus borealis</name>
    <dbReference type="NCBI Taxonomy" id="3512"/>
    <lineage>
        <taxon>Eukaryota</taxon>
        <taxon>Viridiplantae</taxon>
        <taxon>Streptophyta</taxon>
        <taxon>Embryophyta</taxon>
        <taxon>Tracheophyta</taxon>
        <taxon>Spermatophyta</taxon>
        <taxon>Magnoliopsida</taxon>
        <taxon>eudicotyledons</taxon>
        <taxon>Gunneridae</taxon>
        <taxon>Pentapetalae</taxon>
        <taxon>rosids</taxon>
        <taxon>fabids</taxon>
        <taxon>Fagales</taxon>
        <taxon>Fagaceae</taxon>
        <taxon>Quercus</taxon>
    </lineage>
</organism>
<gene>
    <name evidence="1" type="ORF">RGQ29_017321</name>
</gene>
<dbReference type="AlphaFoldDB" id="A0AAN7J0K4"/>
<comment type="caution">
    <text evidence="1">The sequence shown here is derived from an EMBL/GenBank/DDBJ whole genome shotgun (WGS) entry which is preliminary data.</text>
</comment>
<sequence>MQDTFATTLHYQLAYRLQNHAFEMVVPNIAQSNDALLIQVDPGMTPLCTFVPRQLNKDQMMSLFPESWITKYEMLHQATKPIQSKDPLFIRKANGEVETKFLMAPSEKKDVTVFPTQIAMLQLVSYVGGDGLQIKAFREDGKSCYEGKSPSGHIWWDVCDCVDCQKEEGFEEDYSKRKKKSSQ</sequence>
<dbReference type="PANTHER" id="PTHR48435">
    <property type="entry name" value="POLYPROTEIN"/>
    <property type="match status" value="1"/>
</dbReference>
<dbReference type="Proteomes" id="UP001324115">
    <property type="component" value="Unassembled WGS sequence"/>
</dbReference>
<name>A0AAN7J0K4_QUERU</name>
<protein>
    <submittedName>
        <fullName evidence="1">Uncharacterized protein</fullName>
    </submittedName>
</protein>
<dbReference type="PANTHER" id="PTHR48435:SF1">
    <property type="entry name" value="POLYPROTEIN"/>
    <property type="match status" value="1"/>
</dbReference>
<keyword evidence="2" id="KW-1185">Reference proteome</keyword>
<dbReference type="InterPro" id="IPR053098">
    <property type="entry name" value="Petuviruses_polyprotein"/>
</dbReference>
<evidence type="ECO:0000313" key="1">
    <source>
        <dbReference type="EMBL" id="KAK4593125.1"/>
    </source>
</evidence>
<proteinExistence type="predicted"/>
<accession>A0AAN7J0K4</accession>
<dbReference type="EMBL" id="JAXUIC010000004">
    <property type="protein sequence ID" value="KAK4593125.1"/>
    <property type="molecule type" value="Genomic_DNA"/>
</dbReference>
<evidence type="ECO:0000313" key="2">
    <source>
        <dbReference type="Proteomes" id="UP001324115"/>
    </source>
</evidence>